<feature type="compositionally biased region" description="Low complexity" evidence="1">
    <location>
        <begin position="299"/>
        <end position="312"/>
    </location>
</feature>
<name>A0A183ARM5_9TREM</name>
<dbReference type="AlphaFoldDB" id="A0A183ARM5"/>
<evidence type="ECO:0000256" key="1">
    <source>
        <dbReference type="SAM" id="MobiDB-lite"/>
    </source>
</evidence>
<keyword evidence="2" id="KW-1133">Transmembrane helix</keyword>
<gene>
    <name evidence="3" type="ORF">ECPE_LOCUS9609</name>
</gene>
<feature type="region of interest" description="Disordered" evidence="1">
    <location>
        <begin position="394"/>
        <end position="421"/>
    </location>
</feature>
<sequence>MPNLIFNSIPLPNVISDLLPERPIGLKLIFPSNDSKLGSSSNSQTIPSIHVSGPNLQWIPQQLDQNPSYSVPVLHYRVEYQLVPSWSVTEREERCAPPAFQEAINQWATLAPVRAPEHRFWFRMPANSSKTESVFSPTDLESCFIKLNLRVRSYSMNAESEPSSTLYISLPLLDKILPALYDTVIWEQRTLRNIADSIALDEPIVETAATISFANGTSSSGTEFSVPENVWFGLSYTLLTFLLLCFITLMVYLARRAFRRASKRSHVPSNYPRRPPVIEEQQEPNKYILTNQIRPTPPISSVESPESPEESFSTYHLTSDAKQILSKSSCFCHGSRPTPTWNNLRRCPAEQHGSPLLTKSEKLRSDFLHEDEQYYMIPVNTMSPQRHTVWTDTHGLRSPTTKTARHPLEQPPFEPVTGKPNGLSIREGVLNSDWAQQLDLLPSNKLSITGTNEAFLGMKSICQSVIKPTHLVSNNPSTYSTLSWVGTLESALSTSVHTGHLESPSSNSQTAYVVLPVNPIDSELKTETLQIAYVPLGTECVSLYTTLNPNNPIQTPSIPLINPVSRTTSAEQGSNINRAIGGQICNTSQDGDNPS</sequence>
<reference evidence="5" key="1">
    <citation type="submission" date="2016-06" db="UniProtKB">
        <authorList>
            <consortium name="WormBaseParasite"/>
        </authorList>
    </citation>
    <scope>IDENTIFICATION</scope>
</reference>
<feature type="region of interest" description="Disordered" evidence="1">
    <location>
        <begin position="292"/>
        <end position="312"/>
    </location>
</feature>
<dbReference type="WBParaSite" id="ECPE_0000964001-mRNA-1">
    <property type="protein sequence ID" value="ECPE_0000964001-mRNA-1"/>
    <property type="gene ID" value="ECPE_0000964001"/>
</dbReference>
<proteinExistence type="predicted"/>
<keyword evidence="4" id="KW-1185">Reference proteome</keyword>
<dbReference type="EMBL" id="UZAN01047683">
    <property type="protein sequence ID" value="VDP85664.1"/>
    <property type="molecule type" value="Genomic_DNA"/>
</dbReference>
<accession>A0A183ARM5</accession>
<keyword evidence="2" id="KW-0812">Transmembrane</keyword>
<evidence type="ECO:0000256" key="2">
    <source>
        <dbReference type="SAM" id="Phobius"/>
    </source>
</evidence>
<dbReference type="Proteomes" id="UP000272942">
    <property type="component" value="Unassembled WGS sequence"/>
</dbReference>
<evidence type="ECO:0000313" key="3">
    <source>
        <dbReference type="EMBL" id="VDP85664.1"/>
    </source>
</evidence>
<evidence type="ECO:0000313" key="5">
    <source>
        <dbReference type="WBParaSite" id="ECPE_0000964001-mRNA-1"/>
    </source>
</evidence>
<organism evidence="5">
    <name type="scientific">Echinostoma caproni</name>
    <dbReference type="NCBI Taxonomy" id="27848"/>
    <lineage>
        <taxon>Eukaryota</taxon>
        <taxon>Metazoa</taxon>
        <taxon>Spiralia</taxon>
        <taxon>Lophotrochozoa</taxon>
        <taxon>Platyhelminthes</taxon>
        <taxon>Trematoda</taxon>
        <taxon>Digenea</taxon>
        <taxon>Plagiorchiida</taxon>
        <taxon>Echinostomata</taxon>
        <taxon>Echinostomatoidea</taxon>
        <taxon>Echinostomatidae</taxon>
        <taxon>Echinostoma</taxon>
    </lineage>
</organism>
<keyword evidence="2" id="KW-0472">Membrane</keyword>
<dbReference type="OrthoDB" id="6233216at2759"/>
<feature type="transmembrane region" description="Helical" evidence="2">
    <location>
        <begin position="230"/>
        <end position="254"/>
    </location>
</feature>
<protein>
    <submittedName>
        <fullName evidence="5">Protein kinase domain-containing protein</fullName>
    </submittedName>
</protein>
<reference evidence="3 4" key="2">
    <citation type="submission" date="2018-11" db="EMBL/GenBank/DDBJ databases">
        <authorList>
            <consortium name="Pathogen Informatics"/>
        </authorList>
    </citation>
    <scope>NUCLEOTIDE SEQUENCE [LARGE SCALE GENOMIC DNA]</scope>
    <source>
        <strain evidence="3 4">Egypt</strain>
    </source>
</reference>
<evidence type="ECO:0000313" key="4">
    <source>
        <dbReference type="Proteomes" id="UP000272942"/>
    </source>
</evidence>